<evidence type="ECO:0000313" key="2">
    <source>
        <dbReference type="Proteomes" id="UP000790709"/>
    </source>
</evidence>
<name>A0ACB8BAY2_9AGAM</name>
<keyword evidence="2" id="KW-1185">Reference proteome</keyword>
<dbReference type="EMBL" id="MU266466">
    <property type="protein sequence ID" value="KAH7922965.1"/>
    <property type="molecule type" value="Genomic_DNA"/>
</dbReference>
<evidence type="ECO:0000313" key="1">
    <source>
        <dbReference type="EMBL" id="KAH7922965.1"/>
    </source>
</evidence>
<organism evidence="1 2">
    <name type="scientific">Leucogyrophana mollusca</name>
    <dbReference type="NCBI Taxonomy" id="85980"/>
    <lineage>
        <taxon>Eukaryota</taxon>
        <taxon>Fungi</taxon>
        <taxon>Dikarya</taxon>
        <taxon>Basidiomycota</taxon>
        <taxon>Agaricomycotina</taxon>
        <taxon>Agaricomycetes</taxon>
        <taxon>Agaricomycetidae</taxon>
        <taxon>Boletales</taxon>
        <taxon>Boletales incertae sedis</taxon>
        <taxon>Leucogyrophana</taxon>
    </lineage>
</organism>
<dbReference type="Proteomes" id="UP000790709">
    <property type="component" value="Unassembled WGS sequence"/>
</dbReference>
<accession>A0ACB8BAY2</accession>
<protein>
    <submittedName>
        <fullName evidence="1">Uncharacterized protein</fullName>
    </submittedName>
</protein>
<comment type="caution">
    <text evidence="1">The sequence shown here is derived from an EMBL/GenBank/DDBJ whole genome shotgun (WGS) entry which is preliminary data.</text>
</comment>
<proteinExistence type="predicted"/>
<gene>
    <name evidence="1" type="ORF">BV22DRAFT_1036869</name>
</gene>
<reference evidence="1" key="1">
    <citation type="journal article" date="2021" name="New Phytol.">
        <title>Evolutionary innovations through gain and loss of genes in the ectomycorrhizal Boletales.</title>
        <authorList>
            <person name="Wu G."/>
            <person name="Miyauchi S."/>
            <person name="Morin E."/>
            <person name="Kuo A."/>
            <person name="Drula E."/>
            <person name="Varga T."/>
            <person name="Kohler A."/>
            <person name="Feng B."/>
            <person name="Cao Y."/>
            <person name="Lipzen A."/>
            <person name="Daum C."/>
            <person name="Hundley H."/>
            <person name="Pangilinan J."/>
            <person name="Johnson J."/>
            <person name="Barry K."/>
            <person name="LaButti K."/>
            <person name="Ng V."/>
            <person name="Ahrendt S."/>
            <person name="Min B."/>
            <person name="Choi I.G."/>
            <person name="Park H."/>
            <person name="Plett J.M."/>
            <person name="Magnuson J."/>
            <person name="Spatafora J.W."/>
            <person name="Nagy L.G."/>
            <person name="Henrissat B."/>
            <person name="Grigoriev I.V."/>
            <person name="Yang Z.L."/>
            <person name="Xu J."/>
            <person name="Martin F.M."/>
        </authorList>
    </citation>
    <scope>NUCLEOTIDE SEQUENCE</scope>
    <source>
        <strain evidence="1">KUC20120723A-06</strain>
    </source>
</reference>
<sequence>MSTTTVLQEGVQGALACTFLATILFGVTCTQAFYYFHRYTRDLSLVRMTVALVCIFEAVHTALLVNDISHSFKLALSSADSTLSDYIYNGLGVCSIIRALSLT</sequence>